<reference evidence="3 4" key="1">
    <citation type="submission" date="2024-03" db="EMBL/GenBank/DDBJ databases">
        <title>Novel species of the genus Variovorax.</title>
        <authorList>
            <person name="Liu Q."/>
            <person name="Xin Y.-H."/>
        </authorList>
    </citation>
    <scope>NUCLEOTIDE SEQUENCE [LARGE SCALE GENOMIC DNA]</scope>
    <source>
        <strain evidence="3 4">KACC 18899</strain>
    </source>
</reference>
<evidence type="ECO:0008006" key="5">
    <source>
        <dbReference type="Google" id="ProtNLM"/>
    </source>
</evidence>
<evidence type="ECO:0000256" key="2">
    <source>
        <dbReference type="SAM" id="SignalP"/>
    </source>
</evidence>
<name>A0ABU8VH52_9BURK</name>
<sequence>MKKHAFAAGAIALLLLGTLALPAQASPYGYDNRATVVPPPPPRGYVMTPGYRYVQPAPHGYGHDTRWEYRRRWGDRDHDGIPNRYDRDRDGDGVPNRYDRRPDNPYRY</sequence>
<dbReference type="SUPFAM" id="SSF103647">
    <property type="entry name" value="TSP type-3 repeat"/>
    <property type="match status" value="1"/>
</dbReference>
<evidence type="ECO:0000313" key="3">
    <source>
        <dbReference type="EMBL" id="MEJ8812626.1"/>
    </source>
</evidence>
<evidence type="ECO:0000256" key="1">
    <source>
        <dbReference type="SAM" id="MobiDB-lite"/>
    </source>
</evidence>
<evidence type="ECO:0000313" key="4">
    <source>
        <dbReference type="Proteomes" id="UP001365846"/>
    </source>
</evidence>
<accession>A0ABU8VH52</accession>
<comment type="caution">
    <text evidence="3">The sequence shown here is derived from an EMBL/GenBank/DDBJ whole genome shotgun (WGS) entry which is preliminary data.</text>
</comment>
<dbReference type="EMBL" id="JBBKZU010000006">
    <property type="protein sequence ID" value="MEJ8812626.1"/>
    <property type="molecule type" value="Genomic_DNA"/>
</dbReference>
<gene>
    <name evidence="3" type="ORF">WKW77_16190</name>
</gene>
<dbReference type="RefSeq" id="WP_340357873.1">
    <property type="nucleotide sequence ID" value="NZ_JBBKZU010000006.1"/>
</dbReference>
<feature type="region of interest" description="Disordered" evidence="1">
    <location>
        <begin position="72"/>
        <end position="108"/>
    </location>
</feature>
<feature type="signal peptide" evidence="2">
    <location>
        <begin position="1"/>
        <end position="25"/>
    </location>
</feature>
<dbReference type="InterPro" id="IPR028974">
    <property type="entry name" value="TSP_type-3_rpt"/>
</dbReference>
<protein>
    <recommendedName>
        <fullName evidence="5">PXPV repeat-containing protein</fullName>
    </recommendedName>
</protein>
<keyword evidence="2" id="KW-0732">Signal</keyword>
<organism evidence="3 4">
    <name type="scientific">Variovorax ureilyticus</name>
    <dbReference type="NCBI Taxonomy" id="1836198"/>
    <lineage>
        <taxon>Bacteria</taxon>
        <taxon>Pseudomonadati</taxon>
        <taxon>Pseudomonadota</taxon>
        <taxon>Betaproteobacteria</taxon>
        <taxon>Burkholderiales</taxon>
        <taxon>Comamonadaceae</taxon>
        <taxon>Variovorax</taxon>
    </lineage>
</organism>
<feature type="chain" id="PRO_5045373616" description="PXPV repeat-containing protein" evidence="2">
    <location>
        <begin position="26"/>
        <end position="108"/>
    </location>
</feature>
<keyword evidence="4" id="KW-1185">Reference proteome</keyword>
<proteinExistence type="predicted"/>
<dbReference type="Gene3D" id="4.10.1080.10">
    <property type="entry name" value="TSP type-3 repeat"/>
    <property type="match status" value="1"/>
</dbReference>
<dbReference type="Proteomes" id="UP001365846">
    <property type="component" value="Unassembled WGS sequence"/>
</dbReference>